<dbReference type="EMBL" id="CP000155">
    <property type="protein sequence ID" value="ABC30534.1"/>
    <property type="molecule type" value="Genomic_DNA"/>
</dbReference>
<dbReference type="OrthoDB" id="6384618at2"/>
<sequence>MTNRSMRHKNIIIHLIIGGFLLLSACATFTSTSTKQRYLDMTYQDFGPPALATDLLGSEWWQWNPHGDPRPRQYDVHVIVYRDITEKEIRKRFPIDEATEKDYRYLPYSTAMTYLNTHIAELASDDENVVQEIREQLIQTRREIVRALGD</sequence>
<accession>Q2SFP0</accession>
<dbReference type="AlphaFoldDB" id="Q2SFP0"/>
<dbReference type="HOGENOM" id="CLU_1737998_0_0_6"/>
<gene>
    <name evidence="1" type="ordered locus">HCH_03802</name>
</gene>
<name>Q2SFP0_HAHCH</name>
<dbReference type="eggNOG" id="ENOG5033523">
    <property type="taxonomic scope" value="Bacteria"/>
</dbReference>
<evidence type="ECO:0000313" key="1">
    <source>
        <dbReference type="EMBL" id="ABC30534.1"/>
    </source>
</evidence>
<dbReference type="PROSITE" id="PS51257">
    <property type="entry name" value="PROKAR_LIPOPROTEIN"/>
    <property type="match status" value="1"/>
</dbReference>
<dbReference type="KEGG" id="hch:HCH_03802"/>
<evidence type="ECO:0000313" key="2">
    <source>
        <dbReference type="Proteomes" id="UP000000238"/>
    </source>
</evidence>
<proteinExistence type="predicted"/>
<dbReference type="RefSeq" id="WP_011397601.1">
    <property type="nucleotide sequence ID" value="NC_007645.1"/>
</dbReference>
<protein>
    <submittedName>
        <fullName evidence="1">Uncharacterized protein</fullName>
    </submittedName>
</protein>
<dbReference type="STRING" id="349521.HCH_03802"/>
<keyword evidence="2" id="KW-1185">Reference proteome</keyword>
<organism evidence="1 2">
    <name type="scientific">Hahella chejuensis (strain KCTC 2396)</name>
    <dbReference type="NCBI Taxonomy" id="349521"/>
    <lineage>
        <taxon>Bacteria</taxon>
        <taxon>Pseudomonadati</taxon>
        <taxon>Pseudomonadota</taxon>
        <taxon>Gammaproteobacteria</taxon>
        <taxon>Oceanospirillales</taxon>
        <taxon>Hahellaceae</taxon>
        <taxon>Hahella</taxon>
    </lineage>
</organism>
<reference evidence="1 2" key="1">
    <citation type="journal article" date="2005" name="Nucleic Acids Res.">
        <title>Genomic blueprint of Hahella chejuensis, a marine microbe producing an algicidal agent.</title>
        <authorList>
            <person name="Jeong H."/>
            <person name="Yim J.H."/>
            <person name="Lee C."/>
            <person name="Choi S.-H."/>
            <person name="Park Y.K."/>
            <person name="Yoon S.H."/>
            <person name="Hur C.-G."/>
            <person name="Kang H.-Y."/>
            <person name="Kim D."/>
            <person name="Lee H.H."/>
            <person name="Park K.H."/>
            <person name="Park S.-H."/>
            <person name="Park H.-S."/>
            <person name="Lee H.K."/>
            <person name="Oh T.K."/>
            <person name="Kim J.F."/>
        </authorList>
    </citation>
    <scope>NUCLEOTIDE SEQUENCE [LARGE SCALE GENOMIC DNA]</scope>
    <source>
        <strain evidence="1 2">KCTC 2396</strain>
    </source>
</reference>
<dbReference type="Proteomes" id="UP000000238">
    <property type="component" value="Chromosome"/>
</dbReference>